<dbReference type="RefSeq" id="WP_058117803.1">
    <property type="nucleotide sequence ID" value="NZ_CALICV010000146.1"/>
</dbReference>
<dbReference type="Proteomes" id="UP000064844">
    <property type="component" value="Chromosome"/>
</dbReference>
<organism evidence="3 5">
    <name type="scientific">Intestinimonas butyriciproducens</name>
    <dbReference type="NCBI Taxonomy" id="1297617"/>
    <lineage>
        <taxon>Bacteria</taxon>
        <taxon>Bacillati</taxon>
        <taxon>Bacillota</taxon>
        <taxon>Clostridia</taxon>
        <taxon>Eubacteriales</taxon>
        <taxon>Intestinimonas</taxon>
    </lineage>
</organism>
<dbReference type="CDD" id="cd02136">
    <property type="entry name" value="PnbA_NfnB-like"/>
    <property type="match status" value="1"/>
</dbReference>
<dbReference type="eggNOG" id="COG0778">
    <property type="taxonomic scope" value="Bacteria"/>
</dbReference>
<evidence type="ECO:0000313" key="4">
    <source>
        <dbReference type="EMBL" id="PVY58637.1"/>
    </source>
</evidence>
<feature type="domain" description="Nitroreductase" evidence="2">
    <location>
        <begin position="7"/>
        <end position="173"/>
    </location>
</feature>
<reference evidence="4 6" key="3">
    <citation type="submission" date="2018-04" db="EMBL/GenBank/DDBJ databases">
        <title>Genomic Encyclopedia of Type Strains, Phase IV (KMG-IV): sequencing the most valuable type-strain genomes for metagenomic binning, comparative biology and taxonomic classification.</title>
        <authorList>
            <person name="Goeker M."/>
        </authorList>
    </citation>
    <scope>NUCLEOTIDE SEQUENCE [LARGE SCALE GENOMIC DNA]</scope>
    <source>
        <strain evidence="4 6">DSM 26588</strain>
    </source>
</reference>
<evidence type="ECO:0000313" key="3">
    <source>
        <dbReference type="EMBL" id="ALP94209.1"/>
    </source>
</evidence>
<dbReference type="OrthoDB" id="9812105at2"/>
<keyword evidence="5" id="KW-1185">Reference proteome</keyword>
<evidence type="ECO:0000313" key="6">
    <source>
        <dbReference type="Proteomes" id="UP000245778"/>
    </source>
</evidence>
<dbReference type="KEGG" id="ibu:IB211_01818c"/>
<reference evidence="5" key="2">
    <citation type="submission" date="2015-04" db="EMBL/GenBank/DDBJ databases">
        <title>A butyrogenic pathway from the amino acid lysine in a human gut commensal.</title>
        <authorList>
            <person name="de Vos W.M."/>
            <person name="Bui N.T.P."/>
            <person name="Plugge C.M."/>
            <person name="Ritari J."/>
        </authorList>
    </citation>
    <scope>NUCLEOTIDE SEQUENCE [LARGE SCALE GENOMIC DNA]</scope>
    <source>
        <strain evidence="5">AF211</strain>
    </source>
</reference>
<evidence type="ECO:0000313" key="5">
    <source>
        <dbReference type="Proteomes" id="UP000064844"/>
    </source>
</evidence>
<proteinExistence type="predicted"/>
<dbReference type="InterPro" id="IPR029479">
    <property type="entry name" value="Nitroreductase"/>
</dbReference>
<evidence type="ECO:0000259" key="2">
    <source>
        <dbReference type="Pfam" id="PF00881"/>
    </source>
</evidence>
<dbReference type="GeneID" id="93228979"/>
<dbReference type="InterPro" id="IPR000415">
    <property type="entry name" value="Nitroreductase-like"/>
</dbReference>
<protein>
    <submittedName>
        <fullName evidence="3 4">Nitroreductase</fullName>
    </submittedName>
</protein>
<dbReference type="GO" id="GO:0005829">
    <property type="term" value="C:cytosol"/>
    <property type="evidence" value="ECO:0007669"/>
    <property type="project" value="TreeGrafter"/>
</dbReference>
<dbReference type="InterPro" id="IPR050627">
    <property type="entry name" value="Nitroreductase/BluB"/>
</dbReference>
<dbReference type="SUPFAM" id="SSF55469">
    <property type="entry name" value="FMN-dependent nitroreductase-like"/>
    <property type="match status" value="1"/>
</dbReference>
<gene>
    <name evidence="4" type="ORF">C7373_104235</name>
    <name evidence="3" type="ORF">IB211_01818c</name>
</gene>
<dbReference type="PANTHER" id="PTHR23026:SF125">
    <property type="entry name" value="OXYGEN-INSENSITIVE NAD(P)H NITROREDUCTASE"/>
    <property type="match status" value="1"/>
</dbReference>
<dbReference type="GO" id="GO:0046256">
    <property type="term" value="P:2,4,6-trinitrotoluene catabolic process"/>
    <property type="evidence" value="ECO:0007669"/>
    <property type="project" value="TreeGrafter"/>
</dbReference>
<reference evidence="3 5" key="1">
    <citation type="journal article" date="2015" name="Nat. Commun.">
        <title>Production of butyrate from lysine and the Amadori product fructoselysine by a human gut commensal.</title>
        <authorList>
            <person name="Bui T.P."/>
            <person name="Ritari J."/>
            <person name="Boeren S."/>
            <person name="de Waard P."/>
            <person name="Plugge C.M."/>
            <person name="de Vos W.M."/>
        </authorList>
    </citation>
    <scope>NUCLEOTIDE SEQUENCE [LARGE SCALE GENOMIC DNA]</scope>
    <source>
        <strain evidence="3 5">AF211</strain>
    </source>
</reference>
<sequence>MDMLELIKSRRSTRKFLSRPVEEEKIDAIIEAGRYAPSGGNNQSCHFVVVEDGEKLNELAELVQREFSGMEYDAHTYASLVTSIQRSKQGNYTFHYHAPLLIIVTNQKGYGNAVADSACAIENMMLMANGLDLGSCWINQLRWLDENAALRTFLKNFQIGEAETVCGSVAIGYADTEDGLPPRTPLRRKGNSVTWIR</sequence>
<dbReference type="Proteomes" id="UP000245778">
    <property type="component" value="Unassembled WGS sequence"/>
</dbReference>
<dbReference type="Pfam" id="PF00881">
    <property type="entry name" value="Nitroreductase"/>
    <property type="match status" value="1"/>
</dbReference>
<dbReference type="EMBL" id="CP011307">
    <property type="protein sequence ID" value="ALP94209.1"/>
    <property type="molecule type" value="Genomic_DNA"/>
</dbReference>
<keyword evidence="1" id="KW-0520">NAD</keyword>
<dbReference type="AlphaFoldDB" id="A0A0S2W4E9"/>
<evidence type="ECO:0000256" key="1">
    <source>
        <dbReference type="ARBA" id="ARBA00023027"/>
    </source>
</evidence>
<dbReference type="GO" id="GO:0046857">
    <property type="term" value="F:oxidoreductase activity, acting on other nitrogenous compounds as donors, with NAD or NADP as acceptor"/>
    <property type="evidence" value="ECO:0007669"/>
    <property type="project" value="TreeGrafter"/>
</dbReference>
<dbReference type="STRING" id="1297617.IB211_01818c"/>
<dbReference type="EMBL" id="QEKK01000004">
    <property type="protein sequence ID" value="PVY58637.1"/>
    <property type="molecule type" value="Genomic_DNA"/>
</dbReference>
<dbReference type="PANTHER" id="PTHR23026">
    <property type="entry name" value="NADPH NITROREDUCTASE"/>
    <property type="match status" value="1"/>
</dbReference>
<dbReference type="Gene3D" id="3.40.109.10">
    <property type="entry name" value="NADH Oxidase"/>
    <property type="match status" value="1"/>
</dbReference>
<name>A0A0S2W4E9_9FIRM</name>
<accession>A0A0S2W4E9</accession>
<dbReference type="PATRIC" id="fig|1297617.4.peg.1873"/>